<feature type="compositionally biased region" description="Basic and acidic residues" evidence="1">
    <location>
        <begin position="112"/>
        <end position="148"/>
    </location>
</feature>
<evidence type="ECO:0000313" key="3">
    <source>
        <dbReference type="Proteomes" id="UP000053820"/>
    </source>
</evidence>
<protein>
    <submittedName>
        <fullName evidence="2">Uncharacterized protein</fullName>
    </submittedName>
</protein>
<name>A0A0C9W1B6_9AGAM</name>
<dbReference type="EMBL" id="KN839846">
    <property type="protein sequence ID" value="KIJ64645.1"/>
    <property type="molecule type" value="Genomic_DNA"/>
</dbReference>
<accession>A0A0C9W1B6</accession>
<dbReference type="OrthoDB" id="2692534at2759"/>
<proteinExistence type="predicted"/>
<feature type="compositionally biased region" description="Polar residues" evidence="1">
    <location>
        <begin position="47"/>
        <end position="65"/>
    </location>
</feature>
<dbReference type="AlphaFoldDB" id="A0A0C9W1B6"/>
<feature type="non-terminal residue" evidence="2">
    <location>
        <position position="1"/>
    </location>
</feature>
<feature type="compositionally biased region" description="Polar residues" evidence="1">
    <location>
        <begin position="79"/>
        <end position="88"/>
    </location>
</feature>
<evidence type="ECO:0000313" key="2">
    <source>
        <dbReference type="EMBL" id="KIJ64645.1"/>
    </source>
</evidence>
<feature type="non-terminal residue" evidence="2">
    <location>
        <position position="187"/>
    </location>
</feature>
<sequence length="187" mass="20660">VEVSPPPDKPMRLPHSPEVHIRPKNRNIEHLRVNVPPASVRFPIISPSPSSTLDFGSPMGSTFTPIASPRPSGKLSLNRIISPTSKMSKSAEPGVGWQSTSPTASVLTSKTSKKEEAKEDKLRKAEAKKMKKAEQKAKVERLAEELKERQRRKALALDRQSIHSNRSSGRGGRRHWDADIAMYDGLG</sequence>
<dbReference type="Proteomes" id="UP000053820">
    <property type="component" value="Unassembled WGS sequence"/>
</dbReference>
<gene>
    <name evidence="2" type="ORF">HYDPIDRAFT_71223</name>
</gene>
<evidence type="ECO:0000256" key="1">
    <source>
        <dbReference type="SAM" id="MobiDB-lite"/>
    </source>
</evidence>
<feature type="region of interest" description="Disordered" evidence="1">
    <location>
        <begin position="47"/>
        <end position="187"/>
    </location>
</feature>
<organism evidence="2 3">
    <name type="scientific">Hydnomerulius pinastri MD-312</name>
    <dbReference type="NCBI Taxonomy" id="994086"/>
    <lineage>
        <taxon>Eukaryota</taxon>
        <taxon>Fungi</taxon>
        <taxon>Dikarya</taxon>
        <taxon>Basidiomycota</taxon>
        <taxon>Agaricomycotina</taxon>
        <taxon>Agaricomycetes</taxon>
        <taxon>Agaricomycetidae</taxon>
        <taxon>Boletales</taxon>
        <taxon>Boletales incertae sedis</taxon>
        <taxon>Leucogyrophana</taxon>
    </lineage>
</organism>
<keyword evidence="3" id="KW-1185">Reference proteome</keyword>
<dbReference type="HOGENOM" id="CLU_1475714_0_0_1"/>
<reference evidence="2 3" key="1">
    <citation type="submission" date="2014-04" db="EMBL/GenBank/DDBJ databases">
        <title>Evolutionary Origins and Diversification of the Mycorrhizal Mutualists.</title>
        <authorList>
            <consortium name="DOE Joint Genome Institute"/>
            <consortium name="Mycorrhizal Genomics Consortium"/>
            <person name="Kohler A."/>
            <person name="Kuo A."/>
            <person name="Nagy L.G."/>
            <person name="Floudas D."/>
            <person name="Copeland A."/>
            <person name="Barry K.W."/>
            <person name="Cichocki N."/>
            <person name="Veneault-Fourrey C."/>
            <person name="LaButti K."/>
            <person name="Lindquist E.A."/>
            <person name="Lipzen A."/>
            <person name="Lundell T."/>
            <person name="Morin E."/>
            <person name="Murat C."/>
            <person name="Riley R."/>
            <person name="Ohm R."/>
            <person name="Sun H."/>
            <person name="Tunlid A."/>
            <person name="Henrissat B."/>
            <person name="Grigoriev I.V."/>
            <person name="Hibbett D.S."/>
            <person name="Martin F."/>
        </authorList>
    </citation>
    <scope>NUCLEOTIDE SEQUENCE [LARGE SCALE GENOMIC DNA]</scope>
    <source>
        <strain evidence="2 3">MD-312</strain>
    </source>
</reference>
<feature type="compositionally biased region" description="Polar residues" evidence="1">
    <location>
        <begin position="97"/>
        <end position="107"/>
    </location>
</feature>